<dbReference type="InterPro" id="IPR011009">
    <property type="entry name" value="Kinase-like_dom_sf"/>
</dbReference>
<dbReference type="Gene3D" id="3.30.200.20">
    <property type="entry name" value="Phosphorylase Kinase, domain 1"/>
    <property type="match status" value="1"/>
</dbReference>
<accession>A0A4Q2U4K9</accession>
<evidence type="ECO:0000313" key="3">
    <source>
        <dbReference type="Proteomes" id="UP000290759"/>
    </source>
</evidence>
<dbReference type="RefSeq" id="WP_129229154.1">
    <property type="nucleotide sequence ID" value="NZ_QYBB01000042.1"/>
</dbReference>
<proteinExistence type="predicted"/>
<protein>
    <submittedName>
        <fullName evidence="2">Phosphotransferase family protein</fullName>
    </submittedName>
</protein>
<comment type="caution">
    <text evidence="2">The sequence shown here is derived from an EMBL/GenBank/DDBJ whole genome shotgun (WGS) entry which is preliminary data.</text>
</comment>
<dbReference type="SUPFAM" id="SSF56112">
    <property type="entry name" value="Protein kinase-like (PK-like)"/>
    <property type="match status" value="1"/>
</dbReference>
<organism evidence="2 3">
    <name type="scientific">Lichenibacterium minor</name>
    <dbReference type="NCBI Taxonomy" id="2316528"/>
    <lineage>
        <taxon>Bacteria</taxon>
        <taxon>Pseudomonadati</taxon>
        <taxon>Pseudomonadota</taxon>
        <taxon>Alphaproteobacteria</taxon>
        <taxon>Hyphomicrobiales</taxon>
        <taxon>Lichenihabitantaceae</taxon>
        <taxon>Lichenibacterium</taxon>
    </lineage>
</organism>
<dbReference type="CDD" id="cd05154">
    <property type="entry name" value="ACAD10_11_N-like"/>
    <property type="match status" value="1"/>
</dbReference>
<sequence length="343" mass="36464">MTPAHDLDAAALSAWLASHVPEFGAPVDIAKFPGGQSNPTYRVVGAGGQVVLRRKPFGPLLPSAHAIEREFRLIAALHPTGFPVPRPVALCSDAGVIGSPFYAMELVDGRIFWDGTLPDLAPEERSAVYEGAIGTLARLHGLEPAALGLADYGRPGNYFGRQIDRWTKQYRAAQTDDIPAVERLIDWLPRTVPEQTRSSLIHGDYRIDNVVFAPEGGAVRAVLDWELSTVGDPLADFTYFAMNWALPADGRSGLGGLDLAGSGVPTLDAAVDLYCAATGRDAVPDLPWYFAFNLFRLVGILQGVKKRMALGNASSAAAEASAARVGPLAAAAWDQARRAGAPA</sequence>
<dbReference type="PANTHER" id="PTHR47829:SF1">
    <property type="entry name" value="HAD FAMILY PHOSPHATASE"/>
    <property type="match status" value="1"/>
</dbReference>
<dbReference type="PANTHER" id="PTHR47829">
    <property type="entry name" value="HYDROLASE, PUTATIVE (AFU_ORTHOLOGUE AFUA_1G12880)-RELATED"/>
    <property type="match status" value="1"/>
</dbReference>
<feature type="domain" description="Aminoglycoside phosphotransferase" evidence="1">
    <location>
        <begin position="29"/>
        <end position="255"/>
    </location>
</feature>
<dbReference type="InterPro" id="IPR052898">
    <property type="entry name" value="ACAD10-like"/>
</dbReference>
<dbReference type="Pfam" id="PF01636">
    <property type="entry name" value="APH"/>
    <property type="match status" value="1"/>
</dbReference>
<dbReference type="OrthoDB" id="3806873at2"/>
<dbReference type="EMBL" id="QYBB01000042">
    <property type="protein sequence ID" value="RYC29726.1"/>
    <property type="molecule type" value="Genomic_DNA"/>
</dbReference>
<dbReference type="GO" id="GO:0016740">
    <property type="term" value="F:transferase activity"/>
    <property type="evidence" value="ECO:0007669"/>
    <property type="project" value="UniProtKB-KW"/>
</dbReference>
<evidence type="ECO:0000313" key="2">
    <source>
        <dbReference type="EMBL" id="RYC29726.1"/>
    </source>
</evidence>
<dbReference type="InterPro" id="IPR002575">
    <property type="entry name" value="Aminoglycoside_PTrfase"/>
</dbReference>
<name>A0A4Q2U4K9_9HYPH</name>
<reference evidence="2 3" key="1">
    <citation type="submission" date="2018-12" db="EMBL/GenBank/DDBJ databases">
        <authorList>
            <person name="Grouzdev D.S."/>
            <person name="Krutkina M.S."/>
        </authorList>
    </citation>
    <scope>NUCLEOTIDE SEQUENCE [LARGE SCALE GENOMIC DNA]</scope>
    <source>
        <strain evidence="2 3">RmlP026</strain>
    </source>
</reference>
<evidence type="ECO:0000259" key="1">
    <source>
        <dbReference type="Pfam" id="PF01636"/>
    </source>
</evidence>
<dbReference type="Proteomes" id="UP000290759">
    <property type="component" value="Unassembled WGS sequence"/>
</dbReference>
<keyword evidence="2" id="KW-0808">Transferase</keyword>
<dbReference type="AlphaFoldDB" id="A0A4Q2U4K9"/>
<gene>
    <name evidence="2" type="ORF">D3273_22570</name>
</gene>
<reference evidence="2 3" key="2">
    <citation type="submission" date="2019-02" db="EMBL/GenBank/DDBJ databases">
        <title>'Lichenibacterium ramalinii' gen. nov. sp. nov., 'Lichenibacterium minor' gen. nov. sp. nov.</title>
        <authorList>
            <person name="Pankratov T."/>
        </authorList>
    </citation>
    <scope>NUCLEOTIDE SEQUENCE [LARGE SCALE GENOMIC DNA]</scope>
    <source>
        <strain evidence="2 3">RmlP026</strain>
    </source>
</reference>
<dbReference type="Gene3D" id="3.90.1200.10">
    <property type="match status" value="1"/>
</dbReference>
<keyword evidence="3" id="KW-1185">Reference proteome</keyword>
<dbReference type="InterPro" id="IPR041726">
    <property type="entry name" value="ACAD10_11_N"/>
</dbReference>